<dbReference type="eggNOG" id="COG5001">
    <property type="taxonomic scope" value="Bacteria"/>
</dbReference>
<dbReference type="InterPro" id="IPR052163">
    <property type="entry name" value="DGC-Regulatory_Protein"/>
</dbReference>
<evidence type="ECO:0000313" key="9">
    <source>
        <dbReference type="Proteomes" id="UP000002742"/>
    </source>
</evidence>
<dbReference type="EMBL" id="CP001672">
    <property type="protein sequence ID" value="ACT47006.1"/>
    <property type="molecule type" value="Genomic_DNA"/>
</dbReference>
<reference evidence="9" key="1">
    <citation type="submission" date="2009-07" db="EMBL/GenBank/DDBJ databases">
        <title>Complete sequence of Methylotenera mobilis JLW8.</title>
        <authorList>
            <consortium name="US DOE Joint Genome Institute"/>
            <person name="Lucas S."/>
            <person name="Copeland A."/>
            <person name="Lapidus A."/>
            <person name="Glavina del Rio T."/>
            <person name="Tice H."/>
            <person name="Bruce D."/>
            <person name="Goodwin L."/>
            <person name="Pitluck S."/>
            <person name="LaButti K.M."/>
            <person name="Clum A."/>
            <person name="Larimer F."/>
            <person name="Land M."/>
            <person name="Hauser L."/>
            <person name="Kyrpides N."/>
            <person name="Mikhailova N."/>
            <person name="Kayluzhnaya M."/>
            <person name="Chistoserdova L."/>
        </authorList>
    </citation>
    <scope>NUCLEOTIDE SEQUENCE [LARGE SCALE GENOMIC DNA]</scope>
    <source>
        <strain evidence="9">JLW8 / ATCC BAA-1282 / DSM 17540</strain>
    </source>
</reference>
<dbReference type="Pfam" id="PF03924">
    <property type="entry name" value="CHASE"/>
    <property type="match status" value="1"/>
</dbReference>
<dbReference type="RefSeq" id="WP_012777463.1">
    <property type="nucleotide sequence ID" value="NC_012968.1"/>
</dbReference>
<dbReference type="Proteomes" id="UP000002742">
    <property type="component" value="Chromosome"/>
</dbReference>
<dbReference type="FunFam" id="3.30.70.270:FF:000001">
    <property type="entry name" value="Diguanylate cyclase domain protein"/>
    <property type="match status" value="1"/>
</dbReference>
<protein>
    <submittedName>
        <fullName evidence="8">Diguanylate cyclase</fullName>
    </submittedName>
</protein>
<dbReference type="PROSITE" id="PS50839">
    <property type="entry name" value="CHASE"/>
    <property type="match status" value="1"/>
</dbReference>
<keyword evidence="4 5" id="KW-0472">Membrane</keyword>
<dbReference type="InterPro" id="IPR006189">
    <property type="entry name" value="CHASE_dom"/>
</dbReference>
<feature type="transmembrane region" description="Helical" evidence="5">
    <location>
        <begin position="254"/>
        <end position="273"/>
    </location>
</feature>
<evidence type="ECO:0000313" key="8">
    <source>
        <dbReference type="EMBL" id="ACT47006.1"/>
    </source>
</evidence>
<reference evidence="8 9" key="2">
    <citation type="journal article" date="2011" name="J. Bacteriol.">
        <title>Genomes of three methylotrophs from a single niche uncover genetic and metabolic divergence of Methylophilaceae.</title>
        <authorList>
            <person name="Lapidus A."/>
            <person name="Clum A."/>
            <person name="Labutti K."/>
            <person name="Kaluzhnaya M.G."/>
            <person name="Lim S."/>
            <person name="Beck D.A."/>
            <person name="Glavina Del Rio T."/>
            <person name="Nolan M."/>
            <person name="Mavromatis K."/>
            <person name="Huntemann M."/>
            <person name="Lucas S."/>
            <person name="Lidstrom M.E."/>
            <person name="Ivanova N."/>
            <person name="Chistoserdova L."/>
        </authorList>
    </citation>
    <scope>NUCLEOTIDE SEQUENCE [LARGE SCALE GENOMIC DNA]</scope>
    <source>
        <strain evidence="9">JLW8 / ATCC BAA-1282 / DSM 17540</strain>
    </source>
</reference>
<feature type="domain" description="CHASE" evidence="6">
    <location>
        <begin position="112"/>
        <end position="197"/>
    </location>
</feature>
<evidence type="ECO:0000259" key="6">
    <source>
        <dbReference type="PROSITE" id="PS50839"/>
    </source>
</evidence>
<evidence type="ECO:0000259" key="7">
    <source>
        <dbReference type="PROSITE" id="PS50887"/>
    </source>
</evidence>
<organism evidence="8 9">
    <name type="scientific">Methylotenera mobilis (strain JLW8 / ATCC BAA-1282 / DSM 17540)</name>
    <dbReference type="NCBI Taxonomy" id="583345"/>
    <lineage>
        <taxon>Bacteria</taxon>
        <taxon>Pseudomonadati</taxon>
        <taxon>Pseudomonadota</taxon>
        <taxon>Betaproteobacteria</taxon>
        <taxon>Nitrosomonadales</taxon>
        <taxon>Methylophilaceae</taxon>
        <taxon>Methylotenera</taxon>
    </lineage>
</organism>
<evidence type="ECO:0000256" key="2">
    <source>
        <dbReference type="ARBA" id="ARBA00022692"/>
    </source>
</evidence>
<dbReference type="InterPro" id="IPR042240">
    <property type="entry name" value="CHASE_sf"/>
</dbReference>
<dbReference type="GO" id="GO:0003824">
    <property type="term" value="F:catalytic activity"/>
    <property type="evidence" value="ECO:0007669"/>
    <property type="project" value="UniProtKB-ARBA"/>
</dbReference>
<evidence type="ECO:0000256" key="5">
    <source>
        <dbReference type="SAM" id="Phobius"/>
    </source>
</evidence>
<feature type="domain" description="GGDEF" evidence="7">
    <location>
        <begin position="316"/>
        <end position="450"/>
    </location>
</feature>
<evidence type="ECO:0000256" key="1">
    <source>
        <dbReference type="ARBA" id="ARBA00004370"/>
    </source>
</evidence>
<dbReference type="InterPro" id="IPR000160">
    <property type="entry name" value="GGDEF_dom"/>
</dbReference>
<dbReference type="HOGENOM" id="CLU_021245_1_1_4"/>
<dbReference type="PROSITE" id="PS50887">
    <property type="entry name" value="GGDEF"/>
    <property type="match status" value="1"/>
</dbReference>
<dbReference type="NCBIfam" id="TIGR00254">
    <property type="entry name" value="GGDEF"/>
    <property type="match status" value="1"/>
</dbReference>
<dbReference type="PANTHER" id="PTHR46663:SF2">
    <property type="entry name" value="GGDEF DOMAIN-CONTAINING PROTEIN"/>
    <property type="match status" value="1"/>
</dbReference>
<dbReference type="KEGG" id="mmb:Mmol_0096"/>
<dbReference type="STRING" id="583345.Mmol_0096"/>
<dbReference type="PANTHER" id="PTHR46663">
    <property type="entry name" value="DIGUANYLATE CYCLASE DGCT-RELATED"/>
    <property type="match status" value="1"/>
</dbReference>
<dbReference type="CDD" id="cd01949">
    <property type="entry name" value="GGDEF"/>
    <property type="match status" value="1"/>
</dbReference>
<dbReference type="SMART" id="SM00267">
    <property type="entry name" value="GGDEF"/>
    <property type="match status" value="1"/>
</dbReference>
<keyword evidence="9" id="KW-1185">Reference proteome</keyword>
<dbReference type="SUPFAM" id="SSF55073">
    <property type="entry name" value="Nucleotide cyclase"/>
    <property type="match status" value="1"/>
</dbReference>
<dbReference type="Gene3D" id="3.30.70.270">
    <property type="match status" value="1"/>
</dbReference>
<dbReference type="InterPro" id="IPR043128">
    <property type="entry name" value="Rev_trsase/Diguanyl_cyclase"/>
</dbReference>
<sequence>MKLMSSDKKWNLKCLVAAVVTTLVVFLFLNHFLNLQKQKLKADETLKSSVYGNLLWTEVDRELNSLLFISNGMASFISAYRDDLRPEKIKFILKDLWQRSKHVRNLGVAVGYKITYVYPEESNSQIIGKDFRDIPKQWPKVKQAVDSREGVFDGPVDLLQGGRGFIYRYPIYLDDEYWGIMSTVINTDEFLSAAFKNTPKNHQFAIRSYGSKTVFYGDPQLFADKNTYKQTSVVPNGKWEWAIKNHSNAFTDQFIVYQLLGFLFSLFCGAAVYRMIHAMRRLSEQAMLDSLTHLPNRRLLQDRMDIAYHSCNRSHKMMAVLIIDIDYFKKINDTYGHDFGDEVIKTVANGIKATLRDTDTVSRVGGDEFIVLLKEFKVLENVHSIAHKLTEVFASPWLVLDKEITIHLSIGVSVYDPENPVGIKELLKEADIALYDSKAQGRNRFNFYQK</sequence>
<proteinExistence type="predicted"/>
<keyword evidence="2 5" id="KW-0812">Transmembrane</keyword>
<dbReference type="AlphaFoldDB" id="C6WYN1"/>
<comment type="subcellular location">
    <subcellularLocation>
        <location evidence="1">Membrane</location>
    </subcellularLocation>
</comment>
<dbReference type="Pfam" id="PF00990">
    <property type="entry name" value="GGDEF"/>
    <property type="match status" value="1"/>
</dbReference>
<gene>
    <name evidence="8" type="ordered locus">Mmol_0096</name>
</gene>
<dbReference type="eggNOG" id="COG3452">
    <property type="taxonomic scope" value="Bacteria"/>
</dbReference>
<dbReference type="GO" id="GO:0016020">
    <property type="term" value="C:membrane"/>
    <property type="evidence" value="ECO:0007669"/>
    <property type="project" value="UniProtKB-SubCell"/>
</dbReference>
<dbReference type="SMART" id="SM01079">
    <property type="entry name" value="CHASE"/>
    <property type="match status" value="1"/>
</dbReference>
<name>C6WYN1_METML</name>
<dbReference type="GO" id="GO:0007165">
    <property type="term" value="P:signal transduction"/>
    <property type="evidence" value="ECO:0007669"/>
    <property type="project" value="UniProtKB-ARBA"/>
</dbReference>
<evidence type="ECO:0000256" key="4">
    <source>
        <dbReference type="ARBA" id="ARBA00023136"/>
    </source>
</evidence>
<evidence type="ECO:0000256" key="3">
    <source>
        <dbReference type="ARBA" id="ARBA00022989"/>
    </source>
</evidence>
<dbReference type="InterPro" id="IPR029787">
    <property type="entry name" value="Nucleotide_cyclase"/>
</dbReference>
<accession>C6WYN1</accession>
<keyword evidence="3 5" id="KW-1133">Transmembrane helix</keyword>
<dbReference type="Gene3D" id="3.30.450.350">
    <property type="entry name" value="CHASE domain"/>
    <property type="match status" value="1"/>
</dbReference>
<feature type="transmembrane region" description="Helical" evidence="5">
    <location>
        <begin position="12"/>
        <end position="33"/>
    </location>
</feature>